<evidence type="ECO:0000313" key="3">
    <source>
        <dbReference type="Proteomes" id="UP000244064"/>
    </source>
</evidence>
<keyword evidence="1" id="KW-1133">Transmembrane helix</keyword>
<protein>
    <submittedName>
        <fullName evidence="2">MSHA biogenesis protein MshI</fullName>
    </submittedName>
</protein>
<accession>A0A2T5P947</accession>
<keyword evidence="1" id="KW-0812">Transmembrane</keyword>
<dbReference type="EMBL" id="QASN01000017">
    <property type="protein sequence ID" value="PTU74252.1"/>
    <property type="molecule type" value="Genomic_DNA"/>
</dbReference>
<dbReference type="OrthoDB" id="6876592at2"/>
<comment type="caution">
    <text evidence="2">The sequence shown here is derived from an EMBL/GenBank/DDBJ whole genome shotgun (WGS) entry which is preliminary data.</text>
</comment>
<dbReference type="Pfam" id="PF05137">
    <property type="entry name" value="PilN"/>
    <property type="match status" value="1"/>
</dbReference>
<feature type="transmembrane region" description="Helical" evidence="1">
    <location>
        <begin position="21"/>
        <end position="42"/>
    </location>
</feature>
<evidence type="ECO:0000313" key="2">
    <source>
        <dbReference type="EMBL" id="PTU74252.1"/>
    </source>
</evidence>
<organism evidence="2 3">
    <name type="scientific">Pseudomonas mangrovi</name>
    <dbReference type="NCBI Taxonomy" id="2161748"/>
    <lineage>
        <taxon>Bacteria</taxon>
        <taxon>Pseudomonadati</taxon>
        <taxon>Pseudomonadota</taxon>
        <taxon>Gammaproteobacteria</taxon>
        <taxon>Pseudomonadales</taxon>
        <taxon>Pseudomonadaceae</taxon>
        <taxon>Pseudomonas</taxon>
    </lineage>
</organism>
<gene>
    <name evidence="2" type="ORF">DBO85_09100</name>
</gene>
<evidence type="ECO:0000256" key="1">
    <source>
        <dbReference type="SAM" id="Phobius"/>
    </source>
</evidence>
<reference evidence="2 3" key="1">
    <citation type="submission" date="2018-04" db="EMBL/GenBank/DDBJ databases">
        <title>Pseudomonas sp. nov., isolated from mangrove soil.</title>
        <authorList>
            <person name="Chen C."/>
        </authorList>
    </citation>
    <scope>NUCLEOTIDE SEQUENCE [LARGE SCALE GENOMIC DNA]</scope>
    <source>
        <strain evidence="2 3">TC-11</strain>
    </source>
</reference>
<keyword evidence="1" id="KW-0472">Membrane</keyword>
<dbReference type="Proteomes" id="UP000244064">
    <property type="component" value="Unassembled WGS sequence"/>
</dbReference>
<dbReference type="RefSeq" id="WP_108106951.1">
    <property type="nucleotide sequence ID" value="NZ_QASN01000017.1"/>
</dbReference>
<proteinExistence type="predicted"/>
<sequence>MQNVNLYQFQRERRTGPHPRLLLVGFAALVLILLLHALWHVWRGNQAGAAAAAAELRAVQADGELAEAQGSFVEPVLDPALVPQLAERERFNLQLQQLVDYLDGEARSRQGGFLPILSALGDRHPPQGLWLTRIRLREGTSELRLDGLTEDQELIPAYLESLGRSDAFRQRQFARLDVQREDNGLLRFELSSSPKGAPGDE</sequence>
<keyword evidence="3" id="KW-1185">Reference proteome</keyword>
<dbReference type="InterPro" id="IPR007813">
    <property type="entry name" value="PilN"/>
</dbReference>
<dbReference type="AlphaFoldDB" id="A0A2T5P947"/>
<name>A0A2T5P947_9PSED</name>